<feature type="region of interest" description="Disordered" evidence="17">
    <location>
        <begin position="86"/>
        <end position="118"/>
    </location>
</feature>
<feature type="compositionally biased region" description="Basic and acidic residues" evidence="17">
    <location>
        <begin position="41"/>
        <end position="50"/>
    </location>
</feature>
<evidence type="ECO:0000256" key="6">
    <source>
        <dbReference type="ARBA" id="ARBA00022968"/>
    </source>
</evidence>
<keyword evidence="5" id="KW-0256">Endoplasmic reticulum</keyword>
<dbReference type="GO" id="GO:0000978">
    <property type="term" value="F:RNA polymerase II cis-regulatory region sequence-specific DNA binding"/>
    <property type="evidence" value="ECO:0007669"/>
    <property type="project" value="TreeGrafter"/>
</dbReference>
<feature type="coiled-coil region" evidence="16">
    <location>
        <begin position="294"/>
        <end position="335"/>
    </location>
</feature>
<dbReference type="GO" id="GO:0000981">
    <property type="term" value="F:DNA-binding transcription factor activity, RNA polymerase II-specific"/>
    <property type="evidence" value="ECO:0007669"/>
    <property type="project" value="TreeGrafter"/>
</dbReference>
<evidence type="ECO:0000256" key="7">
    <source>
        <dbReference type="ARBA" id="ARBA00022989"/>
    </source>
</evidence>
<evidence type="ECO:0000256" key="11">
    <source>
        <dbReference type="ARBA" id="ARBA00023159"/>
    </source>
</evidence>
<comment type="subcellular location">
    <subcellularLocation>
        <location evidence="1">Endoplasmic reticulum membrane</location>
        <topology evidence="1">Single-pass type II membrane protein</topology>
    </subcellularLocation>
</comment>
<evidence type="ECO:0000256" key="13">
    <source>
        <dbReference type="ARBA" id="ARBA00023180"/>
    </source>
</evidence>
<evidence type="ECO:0000256" key="4">
    <source>
        <dbReference type="ARBA" id="ARBA00022692"/>
    </source>
</evidence>
<evidence type="ECO:0000256" key="14">
    <source>
        <dbReference type="ARBA" id="ARBA00023230"/>
    </source>
</evidence>
<accession>A0A0P6JER3</accession>
<name>A0A0P6JER3_HETGA</name>
<evidence type="ECO:0000256" key="17">
    <source>
        <dbReference type="SAM" id="MobiDB-lite"/>
    </source>
</evidence>
<organism evidence="19">
    <name type="scientific">Heterocephalus glaber</name>
    <name type="common">Naked mole rat</name>
    <dbReference type="NCBI Taxonomy" id="10181"/>
    <lineage>
        <taxon>Eukaryota</taxon>
        <taxon>Metazoa</taxon>
        <taxon>Chordata</taxon>
        <taxon>Craniata</taxon>
        <taxon>Vertebrata</taxon>
        <taxon>Euteleostomi</taxon>
        <taxon>Mammalia</taxon>
        <taxon>Eutheria</taxon>
        <taxon>Euarchontoglires</taxon>
        <taxon>Glires</taxon>
        <taxon>Rodentia</taxon>
        <taxon>Hystricomorpha</taxon>
        <taxon>Bathyergidae</taxon>
        <taxon>Heterocephalus</taxon>
    </lineage>
</organism>
<dbReference type="GO" id="GO:0005789">
    <property type="term" value="C:endoplasmic reticulum membrane"/>
    <property type="evidence" value="ECO:0007669"/>
    <property type="project" value="UniProtKB-SubCell"/>
</dbReference>
<dbReference type="InterPro" id="IPR046347">
    <property type="entry name" value="bZIP_sf"/>
</dbReference>
<evidence type="ECO:0000256" key="5">
    <source>
        <dbReference type="ARBA" id="ARBA00022824"/>
    </source>
</evidence>
<evidence type="ECO:0000256" key="9">
    <source>
        <dbReference type="ARBA" id="ARBA00023125"/>
    </source>
</evidence>
<feature type="compositionally biased region" description="Basic and acidic residues" evidence="17">
    <location>
        <begin position="64"/>
        <end position="73"/>
    </location>
</feature>
<dbReference type="InterPro" id="IPR051381">
    <property type="entry name" value="CREB_ATF_subfamily"/>
</dbReference>
<dbReference type="GO" id="GO:0006986">
    <property type="term" value="P:response to unfolded protein"/>
    <property type="evidence" value="ECO:0007669"/>
    <property type="project" value="UniProtKB-KW"/>
</dbReference>
<dbReference type="PANTHER" id="PTHR45996:SF2">
    <property type="entry name" value="CYCLIC AMP-RESPONSIVE ELEMENT-BINDING PROTEIN 3-LIKE PROTEIN 4"/>
    <property type="match status" value="1"/>
</dbReference>
<dbReference type="GO" id="GO:0005634">
    <property type="term" value="C:nucleus"/>
    <property type="evidence" value="ECO:0007669"/>
    <property type="project" value="TreeGrafter"/>
</dbReference>
<dbReference type="PROSITE" id="PS50217">
    <property type="entry name" value="BZIP"/>
    <property type="match status" value="1"/>
</dbReference>
<keyword evidence="10" id="KW-0472">Membrane</keyword>
<proteinExistence type="inferred from homology"/>
<keyword evidence="6" id="KW-0735">Signal-anchor</keyword>
<dbReference type="Pfam" id="PF00170">
    <property type="entry name" value="bZIP_1"/>
    <property type="match status" value="1"/>
</dbReference>
<evidence type="ECO:0000256" key="3">
    <source>
        <dbReference type="ARBA" id="ARBA00013878"/>
    </source>
</evidence>
<keyword evidence="11" id="KW-0010">Activator</keyword>
<dbReference type="SUPFAM" id="SSF57959">
    <property type="entry name" value="Leucine zipper domain"/>
    <property type="match status" value="1"/>
</dbReference>
<feature type="region of interest" description="Disordered" evidence="17">
    <location>
        <begin position="32"/>
        <end position="73"/>
    </location>
</feature>
<evidence type="ECO:0000259" key="18">
    <source>
        <dbReference type="PROSITE" id="PS50217"/>
    </source>
</evidence>
<dbReference type="AlphaFoldDB" id="A0A0P6JER3"/>
<evidence type="ECO:0000313" key="19">
    <source>
        <dbReference type="EMBL" id="JAN99113.1"/>
    </source>
</evidence>
<dbReference type="InterPro" id="IPR004827">
    <property type="entry name" value="bZIP"/>
</dbReference>
<dbReference type="PANTHER" id="PTHR45996">
    <property type="entry name" value="AGAP001464-PB"/>
    <property type="match status" value="1"/>
</dbReference>
<sequence length="446" mass="47807">MDLEPSDLLDVFLAPPEDTFSAGSFLELGFTRSHPLAPGTRPREQGRRGWEPSGGHGCPSVVGGRKEVKPLRREGPRLGVSGLWVSCAGGAQSGQPGSRSPSWPMPVPSPRQGLEDSESEDFLKLLINPNEVYCSEASPGSDSGISEAPGRSDSPPAAPAPSSPAFCEVVYEAGPLQRAQGEAGPSLGLLSIQLGQWGPQLVVPDARVIHELACDTHAHILPTDPASVPPATLLPCQTLLLTDEEKRLLGQEGVSLPTHLPLTKAEERVLKKVRRKIRNKQSAQDSRRRKKEYIDGLESRVAACSAQNQELQRKVQELERHNTSLVAQLRQLQMLTAQTSNKAAQTSTGVLILLFSLALIILPSFSPFQGLPEAGPEEYQPHGVISRNILTHKDMSGTLEAQGTESKVGESPGAQRANGSGVPPEKMGLKTGPSGRLRTVLHADEM</sequence>
<dbReference type="SMART" id="SM00338">
    <property type="entry name" value="BRLZ"/>
    <property type="match status" value="1"/>
</dbReference>
<evidence type="ECO:0000256" key="1">
    <source>
        <dbReference type="ARBA" id="ARBA00004648"/>
    </source>
</evidence>
<keyword evidence="7" id="KW-1133">Transmembrane helix</keyword>
<dbReference type="EMBL" id="GEBF01004519">
    <property type="protein sequence ID" value="JAN99113.1"/>
    <property type="molecule type" value="Transcribed_RNA"/>
</dbReference>
<dbReference type="FunFam" id="1.20.5.170:FF:000042">
    <property type="entry name" value="Cyclic AMP-responsive element-binding protein 3-like protein 3"/>
    <property type="match status" value="1"/>
</dbReference>
<feature type="region of interest" description="Disordered" evidence="17">
    <location>
        <begin position="401"/>
        <end position="435"/>
    </location>
</feature>
<feature type="domain" description="BZIP" evidence="18">
    <location>
        <begin position="269"/>
        <end position="332"/>
    </location>
</feature>
<keyword evidence="9" id="KW-0238">DNA-binding</keyword>
<keyword evidence="14" id="KW-0834">Unfolded protein response</keyword>
<keyword evidence="16" id="KW-0175">Coiled coil</keyword>
<evidence type="ECO:0000256" key="15">
    <source>
        <dbReference type="ARBA" id="ARBA00023242"/>
    </source>
</evidence>
<evidence type="ECO:0000256" key="10">
    <source>
        <dbReference type="ARBA" id="ARBA00023136"/>
    </source>
</evidence>
<keyword evidence="15" id="KW-0539">Nucleus</keyword>
<dbReference type="CDD" id="cd14689">
    <property type="entry name" value="bZIP_CREB3"/>
    <property type="match status" value="1"/>
</dbReference>
<gene>
    <name evidence="19" type="primary">CREB3L4</name>
</gene>
<reference evidence="19" key="1">
    <citation type="submission" date="2015-10" db="EMBL/GenBank/DDBJ databases">
        <title>FRAMA: From RNA-seq data to annotated mRNA assemblies.</title>
        <authorList>
            <person name="Bens M."/>
            <person name="Sahm A."/>
            <person name="Jahn N."/>
            <person name="Morhart M."/>
            <person name="Holtze S."/>
            <person name="Hildebrandt T.B."/>
            <person name="Platzer M."/>
            <person name="Szafranski K."/>
        </authorList>
    </citation>
    <scope>NUCLEOTIDE SEQUENCE</scope>
    <source>
        <tissue evidence="19">Kidney</tissue>
    </source>
</reference>
<keyword evidence="12" id="KW-0804">Transcription</keyword>
<dbReference type="Gene3D" id="1.20.5.170">
    <property type="match status" value="1"/>
</dbReference>
<keyword evidence="8" id="KW-0805">Transcription regulation</keyword>
<feature type="region of interest" description="Disordered" evidence="17">
    <location>
        <begin position="136"/>
        <end position="163"/>
    </location>
</feature>
<evidence type="ECO:0000256" key="2">
    <source>
        <dbReference type="ARBA" id="ARBA00009050"/>
    </source>
</evidence>
<keyword evidence="4" id="KW-0812">Transmembrane</keyword>
<evidence type="ECO:0000256" key="8">
    <source>
        <dbReference type="ARBA" id="ARBA00023015"/>
    </source>
</evidence>
<keyword evidence="13" id="KW-0325">Glycoprotein</keyword>
<evidence type="ECO:0000256" key="12">
    <source>
        <dbReference type="ARBA" id="ARBA00023163"/>
    </source>
</evidence>
<protein>
    <recommendedName>
        <fullName evidence="3">Cyclic AMP-responsive element-binding protein 3-like protein 4</fullName>
    </recommendedName>
</protein>
<evidence type="ECO:0000256" key="16">
    <source>
        <dbReference type="SAM" id="Coils"/>
    </source>
</evidence>
<comment type="similarity">
    <text evidence="2">Belongs to the bZIP family. ATF subfamily.</text>
</comment>